<dbReference type="AlphaFoldDB" id="X1K181"/>
<comment type="caution">
    <text evidence="1">The sequence shown here is derived from an EMBL/GenBank/DDBJ whole genome shotgun (WGS) entry which is preliminary data.</text>
</comment>
<gene>
    <name evidence="1" type="ORF">S03H2_46209</name>
</gene>
<name>X1K181_9ZZZZ</name>
<protein>
    <submittedName>
        <fullName evidence="1">Uncharacterized protein</fullName>
    </submittedName>
</protein>
<organism evidence="1">
    <name type="scientific">marine sediment metagenome</name>
    <dbReference type="NCBI Taxonomy" id="412755"/>
    <lineage>
        <taxon>unclassified sequences</taxon>
        <taxon>metagenomes</taxon>
        <taxon>ecological metagenomes</taxon>
    </lineage>
</organism>
<sequence>MACFWAESKFKQIAECVETDFSLESLKALLLNQAVPWKDRRSAGDLIRLGIDFKILGNLHGGNGQDQWQEALGKAERCRAYPELSLKALTALYRGLKAQVGRIFRADDFRQLKDSLNTFAGRFLDTSSWAEEQLKIYQFALKTLDELIEASSKTDLSLVRPYPVWLQYLEQQIYVRRDSSCGIQVYPYRASAGVYPEYHFIMNAS</sequence>
<reference evidence="1" key="1">
    <citation type="journal article" date="2014" name="Front. Microbiol.">
        <title>High frequency of phylogenetically diverse reductive dehalogenase-homologous genes in deep subseafloor sedimentary metagenomes.</title>
        <authorList>
            <person name="Kawai M."/>
            <person name="Futagami T."/>
            <person name="Toyoda A."/>
            <person name="Takaki Y."/>
            <person name="Nishi S."/>
            <person name="Hori S."/>
            <person name="Arai W."/>
            <person name="Tsubouchi T."/>
            <person name="Morono Y."/>
            <person name="Uchiyama I."/>
            <person name="Ito T."/>
            <person name="Fujiyama A."/>
            <person name="Inagaki F."/>
            <person name="Takami H."/>
        </authorList>
    </citation>
    <scope>NUCLEOTIDE SEQUENCE</scope>
    <source>
        <strain evidence="1">Expedition CK06-06</strain>
    </source>
</reference>
<evidence type="ECO:0000313" key="1">
    <source>
        <dbReference type="EMBL" id="GAH75853.1"/>
    </source>
</evidence>
<feature type="non-terminal residue" evidence="1">
    <location>
        <position position="205"/>
    </location>
</feature>
<dbReference type="EMBL" id="BARU01028999">
    <property type="protein sequence ID" value="GAH75853.1"/>
    <property type="molecule type" value="Genomic_DNA"/>
</dbReference>
<accession>X1K181</accession>
<proteinExistence type="predicted"/>